<name>A0A3L9M5D0_9FLAO</name>
<organism evidence="1 2">
    <name type="scientific">Faecalibacter macacae</name>
    <dbReference type="NCBI Taxonomy" id="1859289"/>
    <lineage>
        <taxon>Bacteria</taxon>
        <taxon>Pseudomonadati</taxon>
        <taxon>Bacteroidota</taxon>
        <taxon>Flavobacteriia</taxon>
        <taxon>Flavobacteriales</taxon>
        <taxon>Weeksellaceae</taxon>
        <taxon>Faecalibacter</taxon>
    </lineage>
</organism>
<reference evidence="1 2" key="1">
    <citation type="submission" date="2018-10" db="EMBL/GenBank/DDBJ databases">
        <authorList>
            <person name="Chen X."/>
        </authorList>
    </citation>
    <scope>NUCLEOTIDE SEQUENCE [LARGE SCALE GENOMIC DNA]</scope>
    <source>
        <strain evidence="1 2">YIM 102668</strain>
    </source>
</reference>
<gene>
    <name evidence="1" type="ORF">EAH69_10560</name>
</gene>
<comment type="caution">
    <text evidence="1">The sequence shown here is derived from an EMBL/GenBank/DDBJ whole genome shotgun (WGS) entry which is preliminary data.</text>
</comment>
<dbReference type="RefSeq" id="WP_121935174.1">
    <property type="nucleotide sequence ID" value="NZ_RDOJ01000015.1"/>
</dbReference>
<dbReference type="Proteomes" id="UP000275348">
    <property type="component" value="Unassembled WGS sequence"/>
</dbReference>
<sequence>MGIVSTLDDVLDNVEVFLEGLETGSEKEINTAVELVKAADTFLVIITEDVNIFVPSSFVGYTDQTLAAYDKNKHKKEDEVNELLTKIIGSTPKIDKTMDEFFLDFCDEIEVNRNDVGLSREYWILKNL</sequence>
<dbReference type="OrthoDB" id="9779761at2"/>
<protein>
    <submittedName>
        <fullName evidence="1">Uncharacterized protein</fullName>
    </submittedName>
</protein>
<evidence type="ECO:0000313" key="2">
    <source>
        <dbReference type="Proteomes" id="UP000275348"/>
    </source>
</evidence>
<proteinExistence type="predicted"/>
<evidence type="ECO:0000313" key="1">
    <source>
        <dbReference type="EMBL" id="RLZ08032.1"/>
    </source>
</evidence>
<accession>A0A3L9M5D0</accession>
<dbReference type="AlphaFoldDB" id="A0A3L9M5D0"/>
<keyword evidence="2" id="KW-1185">Reference proteome</keyword>
<dbReference type="EMBL" id="RDOJ01000015">
    <property type="protein sequence ID" value="RLZ08032.1"/>
    <property type="molecule type" value="Genomic_DNA"/>
</dbReference>